<feature type="transmembrane region" description="Helical" evidence="2">
    <location>
        <begin position="56"/>
        <end position="78"/>
    </location>
</feature>
<name>A0A2Y9RAK6_TRIMA</name>
<feature type="region of interest" description="Disordered" evidence="1">
    <location>
        <begin position="159"/>
        <end position="178"/>
    </location>
</feature>
<accession>A0A2Y9RAK6</accession>
<gene>
    <name evidence="4" type="primary">MARCHF1</name>
</gene>
<dbReference type="Proteomes" id="UP000248480">
    <property type="component" value="Unplaced"/>
</dbReference>
<evidence type="ECO:0000313" key="4">
    <source>
        <dbReference type="RefSeq" id="XP_023592390.1"/>
    </source>
</evidence>
<keyword evidence="2" id="KW-0812">Transmembrane</keyword>
<protein>
    <submittedName>
        <fullName evidence="4">E3 ubiquitin-protein ligase MARCHF1 isoform X2</fullName>
    </submittedName>
</protein>
<keyword evidence="3" id="KW-1185">Reference proteome</keyword>
<proteinExistence type="predicted"/>
<dbReference type="CTD" id="55016"/>
<evidence type="ECO:0000313" key="3">
    <source>
        <dbReference type="Proteomes" id="UP000248480"/>
    </source>
</evidence>
<dbReference type="RefSeq" id="XP_023592390.1">
    <property type="nucleotide sequence ID" value="XM_023736622.1"/>
</dbReference>
<keyword evidence="2" id="KW-0472">Membrane</keyword>
<dbReference type="AlphaFoldDB" id="A0A2Y9RAK6"/>
<evidence type="ECO:0000256" key="1">
    <source>
        <dbReference type="SAM" id="MobiDB-lite"/>
    </source>
</evidence>
<evidence type="ECO:0000256" key="2">
    <source>
        <dbReference type="SAM" id="Phobius"/>
    </source>
</evidence>
<feature type="region of interest" description="Disordered" evidence="1">
    <location>
        <begin position="296"/>
        <end position="343"/>
    </location>
</feature>
<feature type="transmembrane region" description="Helical" evidence="2">
    <location>
        <begin position="21"/>
        <end position="44"/>
    </location>
</feature>
<dbReference type="GeneID" id="101343359"/>
<feature type="region of interest" description="Disordered" evidence="1">
    <location>
        <begin position="113"/>
        <end position="149"/>
    </location>
</feature>
<sequence>MILFSISFRSVFYIPSLYSETMCLLLLPYIVHAQFMLAYFVSFISFSSVDLYLPTLVHAVIFIFLSLSFSMAFFSIPISHPLPAALSRSAILHDMSEDAFEHYTPVVVLSPARKESGKKPLKQRPRRRKRASERYEHADEQMKGRRNDCHLQISNPRWSELHTDSSGSSSTDESHWIQAKRRAQVKFRLSRRRRINNNKPCGNLDGSSTPNRIELADLGTKATKQQEQIQCESCSFNQRREGRRCQECSLSLPRESFETKRYSRIHEENKGRYHQRDPQLLPSFRQNETINKRFCERDSSSEPLEVPEVGKHADDTGLQVNNSVQKPPATCDDGADNLEVCRS</sequence>
<keyword evidence="2" id="KW-1133">Transmembrane helix</keyword>
<feature type="compositionally biased region" description="Basic and acidic residues" evidence="1">
    <location>
        <begin position="132"/>
        <end position="149"/>
    </location>
</feature>
<reference evidence="4" key="1">
    <citation type="submission" date="2025-08" db="UniProtKB">
        <authorList>
            <consortium name="RefSeq"/>
        </authorList>
    </citation>
    <scope>IDENTIFICATION</scope>
</reference>
<organism evidence="3 4">
    <name type="scientific">Trichechus manatus latirostris</name>
    <name type="common">Florida manatee</name>
    <dbReference type="NCBI Taxonomy" id="127582"/>
    <lineage>
        <taxon>Eukaryota</taxon>
        <taxon>Metazoa</taxon>
        <taxon>Chordata</taxon>
        <taxon>Craniata</taxon>
        <taxon>Vertebrata</taxon>
        <taxon>Euteleostomi</taxon>
        <taxon>Mammalia</taxon>
        <taxon>Eutheria</taxon>
        <taxon>Afrotheria</taxon>
        <taxon>Sirenia</taxon>
        <taxon>Trichechidae</taxon>
        <taxon>Trichechus</taxon>
    </lineage>
</organism>
<feature type="compositionally biased region" description="Basic residues" evidence="1">
    <location>
        <begin position="119"/>
        <end position="131"/>
    </location>
</feature>